<name>A0A194W4G9_CYTMA</name>
<sequence length="161" mass="17137">MTTSGAIVRSPLSMAVIHRAHSHGSSRPPGRLLKYSQPMTPPKRACWPTMSGITVANTSKGMKPEPLCGFVTRPTTTFSGGQPFMRSISYMMGLLQSPHPQFLLKSNSAAATGAKVIKNALPKSALSRSTSRTAPPRLISSSTSRSSPSRPLSRTTSLSGR</sequence>
<protein>
    <submittedName>
        <fullName evidence="2">Uncharacterized protein</fullName>
    </submittedName>
</protein>
<evidence type="ECO:0000313" key="3">
    <source>
        <dbReference type="Proteomes" id="UP000078559"/>
    </source>
</evidence>
<dbReference type="EMBL" id="CM003104">
    <property type="protein sequence ID" value="KUI71157.1"/>
    <property type="molecule type" value="Genomic_DNA"/>
</dbReference>
<evidence type="ECO:0000313" key="2">
    <source>
        <dbReference type="EMBL" id="KUI71157.1"/>
    </source>
</evidence>
<organism evidence="2 3">
    <name type="scientific">Cytospora mali</name>
    <name type="common">Apple Valsa canker fungus</name>
    <name type="synonym">Valsa mali</name>
    <dbReference type="NCBI Taxonomy" id="578113"/>
    <lineage>
        <taxon>Eukaryota</taxon>
        <taxon>Fungi</taxon>
        <taxon>Dikarya</taxon>
        <taxon>Ascomycota</taxon>
        <taxon>Pezizomycotina</taxon>
        <taxon>Sordariomycetes</taxon>
        <taxon>Sordariomycetidae</taxon>
        <taxon>Diaporthales</taxon>
        <taxon>Cytosporaceae</taxon>
        <taxon>Cytospora</taxon>
    </lineage>
</organism>
<feature type="compositionally biased region" description="Low complexity" evidence="1">
    <location>
        <begin position="135"/>
        <end position="161"/>
    </location>
</feature>
<accession>A0A194W4G9</accession>
<proteinExistence type="predicted"/>
<gene>
    <name evidence="2" type="ORF">VM1G_11780</name>
</gene>
<dbReference type="AlphaFoldDB" id="A0A194W4G9"/>
<reference evidence="2" key="1">
    <citation type="submission" date="2014-12" db="EMBL/GenBank/DDBJ databases">
        <title>Genome Sequence of Valsa Canker Pathogens Uncovers a Specific Adaption of Colonization on Woody Bark.</title>
        <authorList>
            <person name="Yin Z."/>
            <person name="Liu H."/>
            <person name="Gao X."/>
            <person name="Li Z."/>
            <person name="Song N."/>
            <person name="Ke X."/>
            <person name="Dai Q."/>
            <person name="Wu Y."/>
            <person name="Sun Y."/>
            <person name="Xu J.-R."/>
            <person name="Kang Z.K."/>
            <person name="Wang L."/>
            <person name="Huang L."/>
        </authorList>
    </citation>
    <scope>NUCLEOTIDE SEQUENCE [LARGE SCALE GENOMIC DNA]</scope>
    <source>
        <strain evidence="2">03-8</strain>
    </source>
</reference>
<feature type="region of interest" description="Disordered" evidence="1">
    <location>
        <begin position="120"/>
        <end position="161"/>
    </location>
</feature>
<evidence type="ECO:0000256" key="1">
    <source>
        <dbReference type="SAM" id="MobiDB-lite"/>
    </source>
</evidence>
<keyword evidence="3" id="KW-1185">Reference proteome</keyword>
<dbReference type="Proteomes" id="UP000078559">
    <property type="component" value="Chromosome 7"/>
</dbReference>